<accession>D0LBZ3</accession>
<evidence type="ECO:0000313" key="3">
    <source>
        <dbReference type="Proteomes" id="UP000001219"/>
    </source>
</evidence>
<dbReference type="Proteomes" id="UP000001219">
    <property type="component" value="Chromosome"/>
</dbReference>
<evidence type="ECO:0000313" key="2">
    <source>
        <dbReference type="EMBL" id="ACY22380.1"/>
    </source>
</evidence>
<name>D0LBZ3_GORB4</name>
<proteinExistence type="predicted"/>
<reference evidence="3" key="1">
    <citation type="submission" date="2009-10" db="EMBL/GenBank/DDBJ databases">
        <title>The complete chromosome of Gordonia bronchialis DSM 43247.</title>
        <authorList>
            <consortium name="US DOE Joint Genome Institute (JGI-PGF)"/>
            <person name="Lucas S."/>
            <person name="Copeland A."/>
            <person name="Lapidus A."/>
            <person name="Glavina del Rio T."/>
            <person name="Dalin E."/>
            <person name="Tice H."/>
            <person name="Bruce D."/>
            <person name="Goodwin L."/>
            <person name="Pitluck S."/>
            <person name="Kyrpides N."/>
            <person name="Mavromatis K."/>
            <person name="Ivanova N."/>
            <person name="Ovchinnikova G."/>
            <person name="Saunders E."/>
            <person name="Brettin T."/>
            <person name="Detter J.C."/>
            <person name="Han C."/>
            <person name="Larimer F."/>
            <person name="Land M."/>
            <person name="Hauser L."/>
            <person name="Markowitz V."/>
            <person name="Cheng J.-F."/>
            <person name="Hugenholtz P."/>
            <person name="Woyke T."/>
            <person name="Wu D."/>
            <person name="Jando M."/>
            <person name="Schneider S."/>
            <person name="Goeker M."/>
            <person name="Klenk H.-P."/>
            <person name="Eisen J.A."/>
        </authorList>
    </citation>
    <scope>NUCLEOTIDE SEQUENCE [LARGE SCALE GENOMIC DNA]</scope>
    <source>
        <strain evidence="3">ATCC 25592 / DSM 43247 / BCRC 13721 / JCM 3198 / KCTC 3076 / NBRC 16047 / NCTC 10667</strain>
    </source>
</reference>
<keyword evidence="1" id="KW-1133">Transmembrane helix</keyword>
<keyword evidence="3" id="KW-1185">Reference proteome</keyword>
<gene>
    <name evidence="2" type="ordered locus">Gbro_3175</name>
</gene>
<evidence type="ECO:0000256" key="1">
    <source>
        <dbReference type="SAM" id="Phobius"/>
    </source>
</evidence>
<dbReference type="STRING" id="526226.Gbro_3175"/>
<dbReference type="AlphaFoldDB" id="D0LBZ3"/>
<reference evidence="2 3" key="2">
    <citation type="journal article" date="2010" name="Stand. Genomic Sci.">
        <title>Complete genome sequence of Gordonia bronchialis type strain (3410).</title>
        <authorList>
            <person name="Ivanova N."/>
            <person name="Sikorski J."/>
            <person name="Jando M."/>
            <person name="Lapidus A."/>
            <person name="Nolan M."/>
            <person name="Lucas S."/>
            <person name="Del Rio T.G."/>
            <person name="Tice H."/>
            <person name="Copeland A."/>
            <person name="Cheng J.F."/>
            <person name="Chen F."/>
            <person name="Bruce D."/>
            <person name="Goodwin L."/>
            <person name="Pitluck S."/>
            <person name="Mavromatis K."/>
            <person name="Ovchinnikova G."/>
            <person name="Pati A."/>
            <person name="Chen A."/>
            <person name="Palaniappan K."/>
            <person name="Land M."/>
            <person name="Hauser L."/>
            <person name="Chang Y.J."/>
            <person name="Jeffries C.D."/>
            <person name="Chain P."/>
            <person name="Saunders E."/>
            <person name="Han C."/>
            <person name="Detter J.C."/>
            <person name="Brettin T."/>
            <person name="Rohde M."/>
            <person name="Goker M."/>
            <person name="Bristow J."/>
            <person name="Eisen J.A."/>
            <person name="Markowitz V."/>
            <person name="Hugenholtz P."/>
            <person name="Klenk H.P."/>
            <person name="Kyrpides N.C."/>
        </authorList>
    </citation>
    <scope>NUCLEOTIDE SEQUENCE [LARGE SCALE GENOMIC DNA]</scope>
    <source>
        <strain evidence="3">ATCC 25592 / DSM 43247 / BCRC 13721 / JCM 3198 / KCTC 3076 / NBRC 16047 / NCTC 10667</strain>
    </source>
</reference>
<feature type="transmembrane region" description="Helical" evidence="1">
    <location>
        <begin position="31"/>
        <end position="53"/>
    </location>
</feature>
<organism evidence="2 3">
    <name type="scientific">Gordonia bronchialis (strain ATCC 25592 / DSM 43247 / BCRC 13721 / JCM 3198 / KCTC 3076 / NBRC 16047 / NCTC 10667)</name>
    <name type="common">Rhodococcus bronchialis</name>
    <dbReference type="NCBI Taxonomy" id="526226"/>
    <lineage>
        <taxon>Bacteria</taxon>
        <taxon>Bacillati</taxon>
        <taxon>Actinomycetota</taxon>
        <taxon>Actinomycetes</taxon>
        <taxon>Mycobacteriales</taxon>
        <taxon>Gordoniaceae</taxon>
        <taxon>Gordonia</taxon>
    </lineage>
</organism>
<keyword evidence="1" id="KW-0812">Transmembrane</keyword>
<dbReference type="eggNOG" id="ENOG502ZE9W">
    <property type="taxonomic scope" value="Bacteria"/>
</dbReference>
<dbReference type="HOGENOM" id="CLU_184458_0_0_11"/>
<keyword evidence="1" id="KW-0472">Membrane</keyword>
<dbReference type="EMBL" id="CP001802">
    <property type="protein sequence ID" value="ACY22380.1"/>
    <property type="molecule type" value="Genomic_DNA"/>
</dbReference>
<protein>
    <submittedName>
        <fullName evidence="2">Uncharacterized protein</fullName>
    </submittedName>
</protein>
<sequence>MTDEVDRVTGFFAWWDSVEEWLTGLSFVPQLLVTLAVVVPVAIITAFALNLLVDGVLGLLDRRRFVDDDGTGL</sequence>
<dbReference type="KEGG" id="gbr:Gbro_3175"/>